<feature type="domain" description="Beta-lactamase-related" evidence="1">
    <location>
        <begin position="17"/>
        <end position="356"/>
    </location>
</feature>
<dbReference type="InterPro" id="IPR050491">
    <property type="entry name" value="AmpC-like"/>
</dbReference>
<dbReference type="GO" id="GO:0005509">
    <property type="term" value="F:calcium ion binding"/>
    <property type="evidence" value="ECO:0007669"/>
    <property type="project" value="InterPro"/>
</dbReference>
<dbReference type="GO" id="GO:0004180">
    <property type="term" value="F:carboxypeptidase activity"/>
    <property type="evidence" value="ECO:0007669"/>
    <property type="project" value="UniProtKB-KW"/>
</dbReference>
<keyword evidence="2" id="KW-0378">Hydrolase</keyword>
<dbReference type="Proteomes" id="UP000218418">
    <property type="component" value="Chromosome"/>
</dbReference>
<protein>
    <submittedName>
        <fullName evidence="2">Serine-type D-Ala-D-Ala carboxypeptidase</fullName>
    </submittedName>
</protein>
<dbReference type="Gene3D" id="2.150.10.10">
    <property type="entry name" value="Serralysin-like metalloprotease, C-terminal"/>
    <property type="match status" value="2"/>
</dbReference>
<keyword evidence="3" id="KW-1185">Reference proteome</keyword>
<reference evidence="2 3" key="1">
    <citation type="submission" date="2017-06" db="EMBL/GenBank/DDBJ databases">
        <title>Genome sequencing of cyanobaciteial culture collection at National Institute for Environmental Studies (NIES).</title>
        <authorList>
            <person name="Hirose Y."/>
            <person name="Shimura Y."/>
            <person name="Fujisawa T."/>
            <person name="Nakamura Y."/>
            <person name="Kawachi M."/>
        </authorList>
    </citation>
    <scope>NUCLEOTIDE SEQUENCE [LARGE SCALE GENOMIC DNA]</scope>
    <source>
        <strain evidence="2 3">NIES-267</strain>
    </source>
</reference>
<organism evidence="2 3">
    <name type="scientific">Calothrix parasitica NIES-267</name>
    <dbReference type="NCBI Taxonomy" id="1973488"/>
    <lineage>
        <taxon>Bacteria</taxon>
        <taxon>Bacillati</taxon>
        <taxon>Cyanobacteriota</taxon>
        <taxon>Cyanophyceae</taxon>
        <taxon>Nostocales</taxon>
        <taxon>Calotrichaceae</taxon>
        <taxon>Calothrix</taxon>
    </lineage>
</organism>
<dbReference type="EMBL" id="AP018227">
    <property type="protein sequence ID" value="BAY80706.1"/>
    <property type="molecule type" value="Genomic_DNA"/>
</dbReference>
<dbReference type="InterPro" id="IPR029058">
    <property type="entry name" value="AB_hydrolase_fold"/>
</dbReference>
<proteinExistence type="predicted"/>
<dbReference type="SUPFAM" id="SSF56601">
    <property type="entry name" value="beta-lactamase/transpeptidase-like"/>
    <property type="match status" value="1"/>
</dbReference>
<dbReference type="PANTHER" id="PTHR46825">
    <property type="entry name" value="D-ALANYL-D-ALANINE-CARBOXYPEPTIDASE/ENDOPEPTIDASE AMPH"/>
    <property type="match status" value="1"/>
</dbReference>
<dbReference type="PROSITE" id="PS00330">
    <property type="entry name" value="HEMOLYSIN_CALCIUM"/>
    <property type="match status" value="2"/>
</dbReference>
<dbReference type="Gene3D" id="3.40.710.10">
    <property type="entry name" value="DD-peptidase/beta-lactamase superfamily"/>
    <property type="match status" value="1"/>
</dbReference>
<dbReference type="AlphaFoldDB" id="A0A1Z4LHI6"/>
<evidence type="ECO:0000259" key="1">
    <source>
        <dbReference type="Pfam" id="PF00144"/>
    </source>
</evidence>
<gene>
    <name evidence="2" type="ORF">NIES267_01630</name>
</gene>
<dbReference type="SUPFAM" id="SSF51120">
    <property type="entry name" value="beta-Roll"/>
    <property type="match status" value="3"/>
</dbReference>
<sequence>MKMNRNISSELAQQLQTNLDSAVESAGIAGTTVAVINSEGTWFGASGVSNLETEKPLNPDELFKIGSISKTFTSATILKLVEEEKLNLQDTLDKWLPDSIVDNVPNAKDINIEQLLNHTSGIANYTNQKWFADELAFQNGADVDWSREAIINNYVAGENPDFAPGESFNYSNTNYLLLGMLIEAATSNSYQDEVNRLILEPLGLENTYFVGDKIPEDRFVNGYADLIGEDGSFGSDGILEETKNSFSSLAFTLADGAIISNTKDVSRFSNALFGGELLTPESLNHMLSWSNIDEREVEVGDDYGLGIYEELTPWGEIWGHDGGTFGYVSKMQYFPEKDTTIVILTNQASDSLPSAIDSIFSAVNNTLFGEPNSNITTEEWLDSLSNNFVNDLIDVVNGIDSKADLIALINDKNKLAKLGDDDIDGEKFFQLFTNPDYADDSTKLQKFLKFGGIVPEESDVIVGNEADNTLAGEERNDTIAGGLGNDLIFGQGGDDVLRGDLNNSSGGGSVGGDDTIYGGMGNDRIGGKAGNDLIFGEAGKDRLWGDAGDDTLIGGLGNDSLNGGAGKDVFVLKLNEGTDKVFDFKVDDDLIDITNLGVGLEDIDITQEGKDAVITLDGADIAILQDVNADSLSEDNFVSDDSSGLSFPEPTGEYSVGTADYYFQDLEREEIYTEDPDDNRELTVKVWYPTEISEGETAPYLSEELSRELASGFGLSEEELIELNKQISTNSIINAPVADTESDYPVLLFSHGFGTPSEFTTTNGEELASQGYVVVSMNHTYDAPLTVFPDGRIVGQSPVFNVQNEAEFLEAARQSVGVRAEDAQFVLDELEDINAGEGLLSGKLDLDNVGFLGYSLGGATAAETLLQDDRFKAGINLDGSLLINRVDESLSQPFMFMNSDVFGVGTPTDPLSKELQEIRESFIKNMQNDGYQLTIDDTNHQSFSDIPIFLNQLKDSGVDLGDLENFIAPIDPERATTIINDYTVAFFDKYLNNEDSPLLVADNSTYPEVTFELLETGGSINQEPIFGTVDNDVIEVEDSNKIIFAGKGNDLIDASNSSEGDNRIYGGEGDDILILGKDSRVFGEAGNDRFFATSGGNNIVTGGEGADQFWVAVAETPDAANAITDFTIGEDVIGIAGLGIGFEDISITQQNDNTLIAVDGMGLGILQGIDANVLSVENFVIV</sequence>
<dbReference type="InterPro" id="IPR001343">
    <property type="entry name" value="Hemolysn_Ca-bd"/>
</dbReference>
<accession>A0A1Z4LHI6</accession>
<dbReference type="PRINTS" id="PR00313">
    <property type="entry name" value="CABNDNGRPT"/>
</dbReference>
<dbReference type="Gene3D" id="3.40.50.1820">
    <property type="entry name" value="alpha/beta hydrolase"/>
    <property type="match status" value="1"/>
</dbReference>
<dbReference type="InterPro" id="IPR011049">
    <property type="entry name" value="Serralysin-like_metalloprot_C"/>
</dbReference>
<dbReference type="PANTHER" id="PTHR46825:SF7">
    <property type="entry name" value="D-ALANYL-D-ALANINE CARBOXYPEPTIDASE"/>
    <property type="match status" value="1"/>
</dbReference>
<dbReference type="InterPro" id="IPR012338">
    <property type="entry name" value="Beta-lactam/transpept-like"/>
</dbReference>
<dbReference type="SUPFAM" id="SSF53474">
    <property type="entry name" value="alpha/beta-Hydrolases"/>
    <property type="match status" value="1"/>
</dbReference>
<dbReference type="OrthoDB" id="9797709at2"/>
<dbReference type="InterPro" id="IPR001466">
    <property type="entry name" value="Beta-lactam-related"/>
</dbReference>
<dbReference type="InterPro" id="IPR018511">
    <property type="entry name" value="Hemolysin-typ_Ca-bd_CS"/>
</dbReference>
<evidence type="ECO:0000313" key="3">
    <source>
        <dbReference type="Proteomes" id="UP000218418"/>
    </source>
</evidence>
<name>A0A1Z4LHI6_9CYAN</name>
<dbReference type="Pfam" id="PF00144">
    <property type="entry name" value="Beta-lactamase"/>
    <property type="match status" value="1"/>
</dbReference>
<keyword evidence="2" id="KW-0645">Protease</keyword>
<keyword evidence="2" id="KW-0121">Carboxypeptidase</keyword>
<dbReference type="Gene3D" id="2.160.20.160">
    <property type="match status" value="1"/>
</dbReference>
<dbReference type="Pfam" id="PF03403">
    <property type="entry name" value="PAF-AH_p_II"/>
    <property type="match status" value="1"/>
</dbReference>
<evidence type="ECO:0000313" key="2">
    <source>
        <dbReference type="EMBL" id="BAY80706.1"/>
    </source>
</evidence>
<dbReference type="Pfam" id="PF00353">
    <property type="entry name" value="HemolysinCabind"/>
    <property type="match status" value="6"/>
</dbReference>